<feature type="transmembrane region" description="Helical" evidence="8">
    <location>
        <begin position="133"/>
        <end position="157"/>
    </location>
</feature>
<dbReference type="EMBL" id="FQ312005">
    <property type="protein sequence ID" value="CBW27617.1"/>
    <property type="molecule type" value="Genomic_DNA"/>
</dbReference>
<evidence type="ECO:0000256" key="7">
    <source>
        <dbReference type="ARBA" id="ARBA00023136"/>
    </source>
</evidence>
<keyword evidence="7 8" id="KW-0472">Membrane</keyword>
<evidence type="ECO:0000256" key="5">
    <source>
        <dbReference type="ARBA" id="ARBA00022692"/>
    </source>
</evidence>
<name>E1WY62_HALMS</name>
<dbReference type="AlphaFoldDB" id="E1WY62"/>
<dbReference type="NCBIfam" id="TIGR00710">
    <property type="entry name" value="efflux_Bcr_CflA"/>
    <property type="match status" value="1"/>
</dbReference>
<dbReference type="InterPro" id="IPR036259">
    <property type="entry name" value="MFS_trans_sf"/>
</dbReference>
<dbReference type="GO" id="GO:0042910">
    <property type="term" value="F:xenobiotic transmembrane transporter activity"/>
    <property type="evidence" value="ECO:0007669"/>
    <property type="project" value="InterPro"/>
</dbReference>
<dbReference type="eggNOG" id="COG2814">
    <property type="taxonomic scope" value="Bacteria"/>
</dbReference>
<evidence type="ECO:0000256" key="4">
    <source>
        <dbReference type="ARBA" id="ARBA00022475"/>
    </source>
</evidence>
<dbReference type="PATRIC" id="fig|862908.3.peg.2718"/>
<feature type="transmembrane region" description="Helical" evidence="8">
    <location>
        <begin position="244"/>
        <end position="263"/>
    </location>
</feature>
<comment type="subcellular location">
    <subcellularLocation>
        <location evidence="1">Cell membrane</location>
        <topology evidence="1">Multi-pass membrane protein</topology>
    </subcellularLocation>
</comment>
<evidence type="ECO:0000256" key="3">
    <source>
        <dbReference type="ARBA" id="ARBA00022448"/>
    </source>
</evidence>
<dbReference type="PROSITE" id="PS50850">
    <property type="entry name" value="MFS"/>
    <property type="match status" value="1"/>
</dbReference>
<evidence type="ECO:0000256" key="6">
    <source>
        <dbReference type="ARBA" id="ARBA00022989"/>
    </source>
</evidence>
<dbReference type="PANTHER" id="PTHR23502">
    <property type="entry name" value="MAJOR FACILITATOR SUPERFAMILY"/>
    <property type="match status" value="1"/>
</dbReference>
<dbReference type="OrthoDB" id="5289066at2"/>
<feature type="transmembrane region" description="Helical" evidence="8">
    <location>
        <begin position="163"/>
        <end position="181"/>
    </location>
</feature>
<dbReference type="STRING" id="862908.BMS_2842"/>
<dbReference type="Gene3D" id="1.20.1720.10">
    <property type="entry name" value="Multidrug resistance protein D"/>
    <property type="match status" value="1"/>
</dbReference>
<dbReference type="CDD" id="cd17320">
    <property type="entry name" value="MFS_MdfA_MDR_like"/>
    <property type="match status" value="1"/>
</dbReference>
<feature type="transmembrane region" description="Helical" evidence="8">
    <location>
        <begin position="47"/>
        <end position="64"/>
    </location>
</feature>
<protein>
    <submittedName>
        <fullName evidence="10">Bicyclomycin resistance protein (Probable transporter)</fullName>
    </submittedName>
</protein>
<feature type="transmembrane region" description="Helical" evidence="8">
    <location>
        <begin position="364"/>
        <end position="384"/>
    </location>
</feature>
<proteinExistence type="inferred from homology"/>
<dbReference type="SUPFAM" id="SSF103473">
    <property type="entry name" value="MFS general substrate transporter"/>
    <property type="match status" value="1"/>
</dbReference>
<dbReference type="InterPro" id="IPR011701">
    <property type="entry name" value="MFS"/>
</dbReference>
<dbReference type="GO" id="GO:1990961">
    <property type="term" value="P:xenobiotic detoxification by transmembrane export across the plasma membrane"/>
    <property type="evidence" value="ECO:0007669"/>
    <property type="project" value="InterPro"/>
</dbReference>
<feature type="transmembrane region" description="Helical" evidence="8">
    <location>
        <begin position="76"/>
        <end position="93"/>
    </location>
</feature>
<keyword evidence="4" id="KW-1003">Cell membrane</keyword>
<evidence type="ECO:0000256" key="8">
    <source>
        <dbReference type="SAM" id="Phobius"/>
    </source>
</evidence>
<dbReference type="GO" id="GO:0005886">
    <property type="term" value="C:plasma membrane"/>
    <property type="evidence" value="ECO:0007669"/>
    <property type="project" value="UniProtKB-SubCell"/>
</dbReference>
<dbReference type="RefSeq" id="WP_014245391.1">
    <property type="nucleotide sequence ID" value="NC_016620.1"/>
</dbReference>
<dbReference type="Pfam" id="PF07690">
    <property type="entry name" value="MFS_1"/>
    <property type="match status" value="1"/>
</dbReference>
<feature type="transmembrane region" description="Helical" evidence="8">
    <location>
        <begin position="99"/>
        <end position="121"/>
    </location>
</feature>
<sequence>MSRTIEKSLLLILGALAAFGPMTIDLYLPAFVEIGKDLLVPTEDIQYSLTSFLAGLSIGQLIYGPISDRFGRKKPLLIGITIFIITSIFISMVKSLEALVILRFIQALGSCVGMVITRAIIRDLYEPRDAAKVFSLIILVMGVAPIIAPLLGTQILLFSTWRMLFIFLAVFGAVTLLGSIVKIPESLKVVVPIKKGFVNYYELLRDRQFLMASFVCGTITAGMFSYIAGSAFIFLNIFKVSATAYPIIFGSNALGFIICSQINARLLNHYSIDSILEKAIFFAIVAAACTLISIGLHLDLIYFLIPLFCSIASIGFIIPNITAKALEFQHERAAVASAMMGSIQFSISSLGSVLVTIFANGTAWPMVLTLFTFNALTFSFYFFGLRSYEKKLCM</sequence>
<feature type="transmembrane region" description="Helical" evidence="8">
    <location>
        <begin position="300"/>
        <end position="321"/>
    </location>
</feature>
<dbReference type="PANTHER" id="PTHR23502:SF132">
    <property type="entry name" value="POLYAMINE TRANSPORTER 2-RELATED"/>
    <property type="match status" value="1"/>
</dbReference>
<accession>E1WY62</accession>
<feature type="transmembrane region" description="Helical" evidence="8">
    <location>
        <begin position="333"/>
        <end position="358"/>
    </location>
</feature>
<feature type="transmembrane region" description="Helical" evidence="8">
    <location>
        <begin position="209"/>
        <end position="238"/>
    </location>
</feature>
<evidence type="ECO:0000313" key="11">
    <source>
        <dbReference type="Proteomes" id="UP000008963"/>
    </source>
</evidence>
<gene>
    <name evidence="10" type="primary">bcr</name>
    <name evidence="10" type="ordered locus">BMS_2842</name>
</gene>
<reference evidence="11" key="1">
    <citation type="journal article" date="2013" name="ISME J.">
        <title>A small predatory core genome in the divergent marine Bacteriovorax marinus SJ and the terrestrial Bdellovibrio bacteriovorus.</title>
        <authorList>
            <person name="Crossman L.C."/>
            <person name="Chen H."/>
            <person name="Cerdeno-Tarraga A.M."/>
            <person name="Brooks K."/>
            <person name="Quail M.A."/>
            <person name="Pineiro S.A."/>
            <person name="Hobley L."/>
            <person name="Sockett R.E."/>
            <person name="Bentley S.D."/>
            <person name="Parkhill J."/>
            <person name="Williams H.N."/>
            <person name="Stine O.C."/>
        </authorList>
    </citation>
    <scope>NUCLEOTIDE SEQUENCE [LARGE SCALE GENOMIC DNA]</scope>
    <source>
        <strain evidence="11">ATCC BAA-682 / DSM 15412 / SJ</strain>
    </source>
</reference>
<evidence type="ECO:0000259" key="9">
    <source>
        <dbReference type="PROSITE" id="PS50850"/>
    </source>
</evidence>
<dbReference type="HOGENOM" id="CLU_001265_47_0_7"/>
<feature type="domain" description="Major facilitator superfamily (MFS) profile" evidence="9">
    <location>
        <begin position="9"/>
        <end position="389"/>
    </location>
</feature>
<evidence type="ECO:0000256" key="2">
    <source>
        <dbReference type="ARBA" id="ARBA00006236"/>
    </source>
</evidence>
<dbReference type="Proteomes" id="UP000008963">
    <property type="component" value="Chromosome"/>
</dbReference>
<dbReference type="KEGG" id="bmx:BMS_2842"/>
<comment type="similarity">
    <text evidence="2">Belongs to the major facilitator superfamily. Bcr/CmlA family.</text>
</comment>
<organism evidence="10 11">
    <name type="scientific">Halobacteriovorax marinus (strain ATCC BAA-682 / DSM 15412 / SJ)</name>
    <name type="common">Bacteriovorax marinus</name>
    <dbReference type="NCBI Taxonomy" id="862908"/>
    <lineage>
        <taxon>Bacteria</taxon>
        <taxon>Pseudomonadati</taxon>
        <taxon>Bdellovibrionota</taxon>
        <taxon>Bacteriovoracia</taxon>
        <taxon>Bacteriovoracales</taxon>
        <taxon>Halobacteriovoraceae</taxon>
        <taxon>Halobacteriovorax</taxon>
    </lineage>
</organism>
<dbReference type="InterPro" id="IPR004812">
    <property type="entry name" value="Efflux_drug-R_Bcr/CmlA"/>
</dbReference>
<keyword evidence="6 8" id="KW-1133">Transmembrane helix</keyword>
<evidence type="ECO:0000256" key="1">
    <source>
        <dbReference type="ARBA" id="ARBA00004651"/>
    </source>
</evidence>
<evidence type="ECO:0000313" key="10">
    <source>
        <dbReference type="EMBL" id="CBW27617.1"/>
    </source>
</evidence>
<feature type="transmembrane region" description="Helical" evidence="8">
    <location>
        <begin position="275"/>
        <end position="294"/>
    </location>
</feature>
<keyword evidence="3" id="KW-0813">Transport</keyword>
<dbReference type="FunFam" id="1.20.1720.10:FF:000005">
    <property type="entry name" value="Bcr/CflA family efflux transporter"/>
    <property type="match status" value="1"/>
</dbReference>
<keyword evidence="5 8" id="KW-0812">Transmembrane</keyword>
<keyword evidence="11" id="KW-1185">Reference proteome</keyword>
<dbReference type="InterPro" id="IPR020846">
    <property type="entry name" value="MFS_dom"/>
</dbReference>